<organism evidence="1 2">
    <name type="scientific">Panagrolaimus superbus</name>
    <dbReference type="NCBI Taxonomy" id="310955"/>
    <lineage>
        <taxon>Eukaryota</taxon>
        <taxon>Metazoa</taxon>
        <taxon>Ecdysozoa</taxon>
        <taxon>Nematoda</taxon>
        <taxon>Chromadorea</taxon>
        <taxon>Rhabditida</taxon>
        <taxon>Tylenchina</taxon>
        <taxon>Panagrolaimomorpha</taxon>
        <taxon>Panagrolaimoidea</taxon>
        <taxon>Panagrolaimidae</taxon>
        <taxon>Panagrolaimus</taxon>
    </lineage>
</organism>
<accession>A0A914YFP8</accession>
<evidence type="ECO:0000313" key="2">
    <source>
        <dbReference type="WBParaSite" id="PSU_v2.g18140.t1"/>
    </source>
</evidence>
<name>A0A914YFP8_9BILA</name>
<dbReference type="AlphaFoldDB" id="A0A914YFP8"/>
<sequence length="108" mass="12531">MEGIFPIRVSTEQINVFRKLILYELLSEIDQKDVFEDMHEPKEIFVDEPKDFEDVCDGLYETPVWNSKSETTKFEWITDAVIDKTAELQAEYFGPNAEIQASFLSKCG</sequence>
<proteinExistence type="predicted"/>
<evidence type="ECO:0000313" key="1">
    <source>
        <dbReference type="Proteomes" id="UP000887577"/>
    </source>
</evidence>
<dbReference type="Proteomes" id="UP000887577">
    <property type="component" value="Unplaced"/>
</dbReference>
<reference evidence="2" key="1">
    <citation type="submission" date="2022-11" db="UniProtKB">
        <authorList>
            <consortium name="WormBaseParasite"/>
        </authorList>
    </citation>
    <scope>IDENTIFICATION</scope>
</reference>
<keyword evidence="1" id="KW-1185">Reference proteome</keyword>
<dbReference type="WBParaSite" id="PSU_v2.g18140.t1">
    <property type="protein sequence ID" value="PSU_v2.g18140.t1"/>
    <property type="gene ID" value="PSU_v2.g18140"/>
</dbReference>
<protein>
    <submittedName>
        <fullName evidence="2">Uncharacterized protein</fullName>
    </submittedName>
</protein>